<dbReference type="PANTHER" id="PTHR10458">
    <property type="entry name" value="PEPTIDE DEFORMYLASE"/>
    <property type="match status" value="1"/>
</dbReference>
<gene>
    <name evidence="2 3" type="primary">def</name>
    <name evidence="3" type="ORF">J5474_14570</name>
</gene>
<organism evidence="3 4">
    <name type="scientific">Sagittula salina</name>
    <dbReference type="NCBI Taxonomy" id="2820268"/>
    <lineage>
        <taxon>Bacteria</taxon>
        <taxon>Pseudomonadati</taxon>
        <taxon>Pseudomonadota</taxon>
        <taxon>Alphaproteobacteria</taxon>
        <taxon>Rhodobacterales</taxon>
        <taxon>Roseobacteraceae</taxon>
        <taxon>Sagittula</taxon>
    </lineage>
</organism>
<dbReference type="GO" id="GO:0042586">
    <property type="term" value="F:peptide deformylase activity"/>
    <property type="evidence" value="ECO:0007669"/>
    <property type="project" value="UniProtKB-UniRule"/>
</dbReference>
<comment type="catalytic activity">
    <reaction evidence="2">
        <text>N-terminal N-formyl-L-methionyl-[peptide] + H2O = N-terminal L-methionyl-[peptide] + formate</text>
        <dbReference type="Rhea" id="RHEA:24420"/>
        <dbReference type="Rhea" id="RHEA-COMP:10639"/>
        <dbReference type="Rhea" id="RHEA-COMP:10640"/>
        <dbReference type="ChEBI" id="CHEBI:15377"/>
        <dbReference type="ChEBI" id="CHEBI:15740"/>
        <dbReference type="ChEBI" id="CHEBI:49298"/>
        <dbReference type="ChEBI" id="CHEBI:64731"/>
        <dbReference type="EC" id="3.5.1.88"/>
    </reaction>
</comment>
<dbReference type="Gene3D" id="3.90.45.10">
    <property type="entry name" value="Peptide deformylase"/>
    <property type="match status" value="1"/>
</dbReference>
<keyword evidence="2" id="KW-0479">Metal-binding</keyword>
<dbReference type="InterPro" id="IPR036821">
    <property type="entry name" value="Peptide_deformylase_sf"/>
</dbReference>
<keyword evidence="2" id="KW-0408">Iron</keyword>
<dbReference type="GO" id="GO:0006412">
    <property type="term" value="P:translation"/>
    <property type="evidence" value="ECO:0007669"/>
    <property type="project" value="UniProtKB-UniRule"/>
</dbReference>
<comment type="similarity">
    <text evidence="1 2">Belongs to the polypeptide deformylase family.</text>
</comment>
<dbReference type="NCBIfam" id="NF001159">
    <property type="entry name" value="PRK00150.1-3"/>
    <property type="match status" value="1"/>
</dbReference>
<feature type="binding site" evidence="2">
    <location>
        <position position="134"/>
    </location>
    <ligand>
        <name>Fe cation</name>
        <dbReference type="ChEBI" id="CHEBI:24875"/>
    </ligand>
</feature>
<dbReference type="NCBIfam" id="TIGR00079">
    <property type="entry name" value="pept_deformyl"/>
    <property type="match status" value="1"/>
</dbReference>
<dbReference type="HAMAP" id="MF_00163">
    <property type="entry name" value="Pep_deformylase"/>
    <property type="match status" value="1"/>
</dbReference>
<keyword evidence="2 3" id="KW-0378">Hydrolase</keyword>
<dbReference type="PANTHER" id="PTHR10458:SF22">
    <property type="entry name" value="PEPTIDE DEFORMYLASE"/>
    <property type="match status" value="1"/>
</dbReference>
<comment type="cofactor">
    <cofactor evidence="2">
        <name>Fe(2+)</name>
        <dbReference type="ChEBI" id="CHEBI:29033"/>
    </cofactor>
    <text evidence="2">Binds 1 Fe(2+) ion.</text>
</comment>
<evidence type="ECO:0000313" key="3">
    <source>
        <dbReference type="EMBL" id="MBP0483704.1"/>
    </source>
</evidence>
<dbReference type="InterPro" id="IPR023635">
    <property type="entry name" value="Peptide_deformylase"/>
</dbReference>
<sequence>MEVMPILRWPDPRLATPCTPVEDTKAVAELVERMFATMYDAPGRGLAAPQVGVTQRLFVMDAGWKTGPKTPVVCINPVAEPLGAVDEGVEACLSMPGVEVTVPRPSRVRLRYTDLTGEEQVVALEGAEARIAQHETDHLDGRMHFDNVAPETRAAILAAWETA</sequence>
<feature type="active site" evidence="2">
    <location>
        <position position="135"/>
    </location>
</feature>
<evidence type="ECO:0000256" key="1">
    <source>
        <dbReference type="ARBA" id="ARBA00010759"/>
    </source>
</evidence>
<dbReference type="SUPFAM" id="SSF56420">
    <property type="entry name" value="Peptide deformylase"/>
    <property type="match status" value="1"/>
</dbReference>
<dbReference type="AlphaFoldDB" id="A0A940MVL0"/>
<evidence type="ECO:0000313" key="4">
    <source>
        <dbReference type="Proteomes" id="UP000675940"/>
    </source>
</evidence>
<name>A0A940MVL0_9RHOB</name>
<dbReference type="Pfam" id="PF01327">
    <property type="entry name" value="Pep_deformylase"/>
    <property type="match status" value="1"/>
</dbReference>
<feature type="binding site" evidence="2">
    <location>
        <position position="138"/>
    </location>
    <ligand>
        <name>Fe cation</name>
        <dbReference type="ChEBI" id="CHEBI:24875"/>
    </ligand>
</feature>
<protein>
    <recommendedName>
        <fullName evidence="2">Peptide deformylase</fullName>
        <shortName evidence="2">PDF</shortName>
        <ecNumber evidence="2">3.5.1.88</ecNumber>
    </recommendedName>
    <alternativeName>
        <fullName evidence="2">Polypeptide deformylase</fullName>
    </alternativeName>
</protein>
<dbReference type="PIRSF" id="PIRSF004749">
    <property type="entry name" value="Pep_def"/>
    <property type="match status" value="1"/>
</dbReference>
<keyword evidence="4" id="KW-1185">Reference proteome</keyword>
<dbReference type="Proteomes" id="UP000675940">
    <property type="component" value="Unassembled WGS sequence"/>
</dbReference>
<keyword evidence="2" id="KW-0648">Protein biosynthesis</keyword>
<evidence type="ECO:0000256" key="2">
    <source>
        <dbReference type="HAMAP-Rule" id="MF_00163"/>
    </source>
</evidence>
<dbReference type="EMBL" id="JAGISH010000008">
    <property type="protein sequence ID" value="MBP0483704.1"/>
    <property type="molecule type" value="Genomic_DNA"/>
</dbReference>
<dbReference type="GO" id="GO:0046872">
    <property type="term" value="F:metal ion binding"/>
    <property type="evidence" value="ECO:0007669"/>
    <property type="project" value="UniProtKB-KW"/>
</dbReference>
<dbReference type="PRINTS" id="PR01576">
    <property type="entry name" value="PDEFORMYLASE"/>
</dbReference>
<feature type="binding site" evidence="2">
    <location>
        <position position="92"/>
    </location>
    <ligand>
        <name>Fe cation</name>
        <dbReference type="ChEBI" id="CHEBI:24875"/>
    </ligand>
</feature>
<accession>A0A940MVL0</accession>
<dbReference type="CDD" id="cd00487">
    <property type="entry name" value="Pep_deformylase"/>
    <property type="match status" value="1"/>
</dbReference>
<dbReference type="EC" id="3.5.1.88" evidence="2"/>
<comment type="caution">
    <text evidence="3">The sequence shown here is derived from an EMBL/GenBank/DDBJ whole genome shotgun (WGS) entry which is preliminary data.</text>
</comment>
<comment type="function">
    <text evidence="2">Removes the formyl group from the N-terminal Met of newly synthesized proteins. Requires at least a dipeptide for an efficient rate of reaction. N-terminal L-methionine is a prerequisite for activity but the enzyme has broad specificity at other positions.</text>
</comment>
<proteinExistence type="inferred from homology"/>
<reference evidence="3" key="1">
    <citation type="submission" date="2021-03" db="EMBL/GenBank/DDBJ databases">
        <title>Sagittula salina sp. nov. strain M10.9X isolated from the marine waste.</title>
        <authorList>
            <person name="Satari L."/>
            <person name="Molina-Menor E."/>
            <person name="Vidal-Verdu A."/>
            <person name="Pascual J."/>
            <person name="Pereto J."/>
            <person name="Porcar M."/>
        </authorList>
    </citation>
    <scope>NUCLEOTIDE SEQUENCE</scope>
    <source>
        <strain evidence="3">M10.9X</strain>
    </source>
</reference>